<dbReference type="EMBL" id="AKAU01000313">
    <property type="protein sequence ID" value="EIM93425.1"/>
    <property type="molecule type" value="Genomic_DNA"/>
</dbReference>
<name>A0ABN0F497_9BURK</name>
<sequence>MDRSLQERCSGLLHAGSVMDRLTLMDIGFPRQAIHAEHGKDRLTRFFVRTKQDYKVARLRPEQRLGNKFGDSVNVIQWMSSSDSMSPRAEASLRVVP</sequence>
<organism evidence="1 2">
    <name type="scientific">Paraburkholderia hospita</name>
    <dbReference type="NCBI Taxonomy" id="169430"/>
    <lineage>
        <taxon>Bacteria</taxon>
        <taxon>Pseudomonadati</taxon>
        <taxon>Pseudomonadota</taxon>
        <taxon>Betaproteobacteria</taxon>
        <taxon>Burkholderiales</taxon>
        <taxon>Burkholderiaceae</taxon>
        <taxon>Paraburkholderia</taxon>
    </lineage>
</organism>
<accession>A0ABN0F497</accession>
<keyword evidence="2" id="KW-1185">Reference proteome</keyword>
<gene>
    <name evidence="1" type="ORF">WQE_49303</name>
</gene>
<dbReference type="Proteomes" id="UP000004980">
    <property type="component" value="Unassembled WGS sequence"/>
</dbReference>
<proteinExistence type="predicted"/>
<comment type="caution">
    <text evidence="1">The sequence shown here is derived from an EMBL/GenBank/DDBJ whole genome shotgun (WGS) entry which is preliminary data.</text>
</comment>
<evidence type="ECO:0000313" key="2">
    <source>
        <dbReference type="Proteomes" id="UP000004980"/>
    </source>
</evidence>
<protein>
    <submittedName>
        <fullName evidence="1">Uncharacterized protein</fullName>
    </submittedName>
</protein>
<reference evidence="1 2" key="1">
    <citation type="journal article" date="2012" name="J. Bacteriol.">
        <title>Draft Genome Sequence of the Soil Bacterium Burkholderia terrae Strain BS001, Which Interacts with Fungal Surface Structures.</title>
        <authorList>
            <person name="Nazir R."/>
            <person name="Hansen M.A."/>
            <person name="Sorensen S."/>
            <person name="van Elsas J.D."/>
        </authorList>
    </citation>
    <scope>NUCLEOTIDE SEQUENCE [LARGE SCALE GENOMIC DNA]</scope>
    <source>
        <strain evidence="1 2">BS001</strain>
    </source>
</reference>
<evidence type="ECO:0000313" key="1">
    <source>
        <dbReference type="EMBL" id="EIM93425.1"/>
    </source>
</evidence>